<evidence type="ECO:0000256" key="3">
    <source>
        <dbReference type="ARBA" id="ARBA00008343"/>
    </source>
</evidence>
<comment type="function">
    <text evidence="2">Adenine glycosylase active on G-A mispairs. MutY also corrects error-prone DNA synthesis past GO lesions which are due to the oxidatively damaged form of guanine: 7,8-dihydro-8-oxoguanine (8-oxo-dGTP).</text>
</comment>
<evidence type="ECO:0000313" key="18">
    <source>
        <dbReference type="Proteomes" id="UP000308508"/>
    </source>
</evidence>
<organism evidence="17 18">
    <name type="scientific">Thermomonas fusca</name>
    <dbReference type="NCBI Taxonomy" id="215690"/>
    <lineage>
        <taxon>Bacteria</taxon>
        <taxon>Pseudomonadati</taxon>
        <taxon>Pseudomonadota</taxon>
        <taxon>Gammaproteobacteria</taxon>
        <taxon>Lysobacterales</taxon>
        <taxon>Lysobacteraceae</taxon>
        <taxon>Thermomonas</taxon>
    </lineage>
</organism>
<evidence type="ECO:0000256" key="7">
    <source>
        <dbReference type="ARBA" id="ARBA00022723"/>
    </source>
</evidence>
<evidence type="ECO:0000256" key="1">
    <source>
        <dbReference type="ARBA" id="ARBA00000843"/>
    </source>
</evidence>
<dbReference type="CDD" id="cd03431">
    <property type="entry name" value="NUDIX_DNA_Glycosylase_C-MutY"/>
    <property type="match status" value="1"/>
</dbReference>
<evidence type="ECO:0000256" key="8">
    <source>
        <dbReference type="ARBA" id="ARBA00022763"/>
    </source>
</evidence>
<dbReference type="Gene3D" id="1.10.1670.10">
    <property type="entry name" value="Helix-hairpin-Helix base-excision DNA repair enzymes (C-terminal)"/>
    <property type="match status" value="1"/>
</dbReference>
<gene>
    <name evidence="17" type="primary">mutY</name>
    <name evidence="17" type="ORF">E5S66_05580</name>
</gene>
<dbReference type="InterPro" id="IPR023170">
    <property type="entry name" value="HhH_base_excis_C"/>
</dbReference>
<evidence type="ECO:0000313" key="17">
    <source>
        <dbReference type="EMBL" id="TLX21999.1"/>
    </source>
</evidence>
<dbReference type="PROSITE" id="PS00764">
    <property type="entry name" value="ENDONUCLEASE_III_1"/>
    <property type="match status" value="1"/>
</dbReference>
<dbReference type="Pfam" id="PF00633">
    <property type="entry name" value="HHH"/>
    <property type="match status" value="1"/>
</dbReference>
<evidence type="ECO:0000256" key="5">
    <source>
        <dbReference type="ARBA" id="ARBA00022023"/>
    </source>
</evidence>
<feature type="domain" description="HhH-GPD" evidence="16">
    <location>
        <begin position="67"/>
        <end position="218"/>
    </location>
</feature>
<sequence length="377" mass="41401">MSARSPATPRRSGRGEAPDSSSTQQAHGLADGEIAARLLAWFDRHGRVDLPWQHPRTPYRVWLSEIMLQQTQVSVVSGYFERFVSALPDLPALARASQDEVLALWSGLGYYARARNLHATAKLCVERHGGDLPRDLDALIALPGIGRSTAGAILTQAWNDRAPILDGNVKRVLCRLFGIDGWPGTPAVEKQLWSIAASLLPDARLADWTQAQMDFGATLCTRASPACAICPLQDACVARREGRIAELPAAKPGKPLPQRETRMLIVEDPAGRVLLWRRPPTGVWASLWSLPQHESSDEAQAWFQRHLDGDFASARALPALDHGFTHFRLRIHPRLIAVSGPRAAIGDNADLRWASRAELATIGLPAPVRKLLQEQTE</sequence>
<evidence type="ECO:0000256" key="12">
    <source>
        <dbReference type="ARBA" id="ARBA00023204"/>
    </source>
</evidence>
<keyword evidence="7" id="KW-0479">Metal-binding</keyword>
<evidence type="ECO:0000256" key="14">
    <source>
        <dbReference type="RuleBase" id="RU365096"/>
    </source>
</evidence>
<dbReference type="InterPro" id="IPR003265">
    <property type="entry name" value="HhH-GPD_domain"/>
</dbReference>
<dbReference type="FunFam" id="1.10.340.30:FF:000002">
    <property type="entry name" value="Adenine DNA glycosylase"/>
    <property type="match status" value="1"/>
</dbReference>
<dbReference type="RefSeq" id="WP_138348261.1">
    <property type="nucleotide sequence ID" value="NZ_SROY01000002.1"/>
</dbReference>
<evidence type="ECO:0000256" key="6">
    <source>
        <dbReference type="ARBA" id="ARBA00022485"/>
    </source>
</evidence>
<evidence type="ECO:0000256" key="13">
    <source>
        <dbReference type="ARBA" id="ARBA00023295"/>
    </source>
</evidence>
<dbReference type="SMART" id="SM00478">
    <property type="entry name" value="ENDO3c"/>
    <property type="match status" value="1"/>
</dbReference>
<keyword evidence="8 14" id="KW-0227">DNA damage</keyword>
<dbReference type="PANTHER" id="PTHR42944">
    <property type="entry name" value="ADENINE DNA GLYCOSYLASE"/>
    <property type="match status" value="1"/>
</dbReference>
<dbReference type="AlphaFoldDB" id="A0A5R9PER8"/>
<proteinExistence type="inferred from homology"/>
<accession>A0A5R9PER8</accession>
<keyword evidence="18" id="KW-1185">Reference proteome</keyword>
<dbReference type="GO" id="GO:0046872">
    <property type="term" value="F:metal ion binding"/>
    <property type="evidence" value="ECO:0007669"/>
    <property type="project" value="UniProtKB-UniRule"/>
</dbReference>
<evidence type="ECO:0000256" key="15">
    <source>
        <dbReference type="SAM" id="MobiDB-lite"/>
    </source>
</evidence>
<keyword evidence="6" id="KW-0004">4Fe-4S</keyword>
<dbReference type="GO" id="GO:0000701">
    <property type="term" value="F:purine-specific mismatch base pair DNA N-glycosylase activity"/>
    <property type="evidence" value="ECO:0007669"/>
    <property type="project" value="UniProtKB-EC"/>
</dbReference>
<evidence type="ECO:0000256" key="9">
    <source>
        <dbReference type="ARBA" id="ARBA00022801"/>
    </source>
</evidence>
<dbReference type="InterPro" id="IPR011257">
    <property type="entry name" value="DNA_glycosylase"/>
</dbReference>
<comment type="similarity">
    <text evidence="3 14">Belongs to the Nth/MutY family.</text>
</comment>
<evidence type="ECO:0000259" key="16">
    <source>
        <dbReference type="SMART" id="SM00478"/>
    </source>
</evidence>
<dbReference type="InterPro" id="IPR005760">
    <property type="entry name" value="A/G_AdeGlyc_MutY"/>
</dbReference>
<keyword evidence="12" id="KW-0234">DNA repair</keyword>
<comment type="cofactor">
    <cofactor evidence="14">
        <name>[4Fe-4S] cluster</name>
        <dbReference type="ChEBI" id="CHEBI:49883"/>
    </cofactor>
    <text evidence="14">Binds 1 [4Fe-4S] cluster.</text>
</comment>
<dbReference type="GO" id="GO:0035485">
    <property type="term" value="F:adenine/guanine mispair binding"/>
    <property type="evidence" value="ECO:0007669"/>
    <property type="project" value="TreeGrafter"/>
</dbReference>
<dbReference type="SUPFAM" id="SSF55811">
    <property type="entry name" value="Nudix"/>
    <property type="match status" value="1"/>
</dbReference>
<dbReference type="Pfam" id="PF00730">
    <property type="entry name" value="HhH-GPD"/>
    <property type="match status" value="1"/>
</dbReference>
<dbReference type="InterPro" id="IPR015797">
    <property type="entry name" value="NUDIX_hydrolase-like_dom_sf"/>
</dbReference>
<name>A0A5R9PER8_9GAMM</name>
<keyword evidence="13 14" id="KW-0326">Glycosidase</keyword>
<dbReference type="GO" id="GO:0034039">
    <property type="term" value="F:8-oxo-7,8-dihydroguanine DNA N-glycosylase activity"/>
    <property type="evidence" value="ECO:0007669"/>
    <property type="project" value="TreeGrafter"/>
</dbReference>
<comment type="catalytic activity">
    <reaction evidence="1 14">
        <text>Hydrolyzes free adenine bases from 7,8-dihydro-8-oxoguanine:adenine mismatched double-stranded DNA, leaving an apurinic site.</text>
        <dbReference type="EC" id="3.2.2.31"/>
    </reaction>
</comment>
<dbReference type="NCBIfam" id="TIGR01084">
    <property type="entry name" value="mutY"/>
    <property type="match status" value="1"/>
</dbReference>
<comment type="caution">
    <text evidence="17">The sequence shown here is derived from an EMBL/GenBank/DDBJ whole genome shotgun (WGS) entry which is preliminary data.</text>
</comment>
<evidence type="ECO:0000256" key="10">
    <source>
        <dbReference type="ARBA" id="ARBA00023004"/>
    </source>
</evidence>
<dbReference type="GO" id="GO:0032357">
    <property type="term" value="F:oxidized purine DNA binding"/>
    <property type="evidence" value="ECO:0007669"/>
    <property type="project" value="TreeGrafter"/>
</dbReference>
<reference evidence="17 18" key="1">
    <citation type="submission" date="2019-04" db="EMBL/GenBank/DDBJ databases">
        <authorList>
            <person name="Grouzdev D.S."/>
            <person name="Nazina T.N."/>
        </authorList>
    </citation>
    <scope>NUCLEOTIDE SEQUENCE [LARGE SCALE GENOMIC DNA]</scope>
    <source>
        <strain evidence="17 18">SHC 3-19</strain>
    </source>
</reference>
<feature type="region of interest" description="Disordered" evidence="15">
    <location>
        <begin position="1"/>
        <end position="27"/>
    </location>
</feature>
<dbReference type="GO" id="GO:0006298">
    <property type="term" value="P:mismatch repair"/>
    <property type="evidence" value="ECO:0007669"/>
    <property type="project" value="TreeGrafter"/>
</dbReference>
<dbReference type="InterPro" id="IPR004036">
    <property type="entry name" value="Endonuclease-III-like_CS2"/>
</dbReference>
<dbReference type="GO" id="GO:0006284">
    <property type="term" value="P:base-excision repair"/>
    <property type="evidence" value="ECO:0007669"/>
    <property type="project" value="UniProtKB-UniRule"/>
</dbReference>
<keyword evidence="9" id="KW-0378">Hydrolase</keyword>
<evidence type="ECO:0000256" key="11">
    <source>
        <dbReference type="ARBA" id="ARBA00023014"/>
    </source>
</evidence>
<dbReference type="PROSITE" id="PS01155">
    <property type="entry name" value="ENDONUCLEASE_III_2"/>
    <property type="match status" value="1"/>
</dbReference>
<dbReference type="EC" id="3.2.2.31" evidence="4 14"/>
<protein>
    <recommendedName>
        <fullName evidence="5 14">Adenine DNA glycosylase</fullName>
        <ecNumber evidence="4 14">3.2.2.31</ecNumber>
    </recommendedName>
</protein>
<dbReference type="Proteomes" id="UP000308508">
    <property type="component" value="Unassembled WGS sequence"/>
</dbReference>
<dbReference type="Pfam" id="PF14815">
    <property type="entry name" value="NUDIX_4"/>
    <property type="match status" value="1"/>
</dbReference>
<evidence type="ECO:0000256" key="4">
    <source>
        <dbReference type="ARBA" id="ARBA00012045"/>
    </source>
</evidence>
<evidence type="ECO:0000256" key="2">
    <source>
        <dbReference type="ARBA" id="ARBA00002933"/>
    </source>
</evidence>
<keyword evidence="10 14" id="KW-0408">Iron</keyword>
<dbReference type="InterPro" id="IPR044298">
    <property type="entry name" value="MIG/MutY"/>
</dbReference>
<dbReference type="InterPro" id="IPR000445">
    <property type="entry name" value="HhH_motif"/>
</dbReference>
<keyword evidence="11" id="KW-0411">Iron-sulfur</keyword>
<dbReference type="EMBL" id="SROY01000002">
    <property type="protein sequence ID" value="TLX21999.1"/>
    <property type="molecule type" value="Genomic_DNA"/>
</dbReference>
<dbReference type="GO" id="GO:0051539">
    <property type="term" value="F:4 iron, 4 sulfur cluster binding"/>
    <property type="evidence" value="ECO:0007669"/>
    <property type="project" value="UniProtKB-UniRule"/>
</dbReference>
<dbReference type="STRING" id="1123377.GCA_000423885_01192"/>
<dbReference type="InterPro" id="IPR029119">
    <property type="entry name" value="MutY_C"/>
</dbReference>
<dbReference type="SUPFAM" id="SSF48150">
    <property type="entry name" value="DNA-glycosylase"/>
    <property type="match status" value="1"/>
</dbReference>
<dbReference type="Gene3D" id="3.90.79.10">
    <property type="entry name" value="Nucleoside Triphosphate Pyrophosphohydrolase"/>
    <property type="match status" value="1"/>
</dbReference>
<dbReference type="InterPro" id="IPR004035">
    <property type="entry name" value="Endouclease-III_FeS-bd_BS"/>
</dbReference>
<dbReference type="PANTHER" id="PTHR42944:SF1">
    <property type="entry name" value="ADENINE DNA GLYCOSYLASE"/>
    <property type="match status" value="1"/>
</dbReference>
<dbReference type="CDD" id="cd00056">
    <property type="entry name" value="ENDO3c"/>
    <property type="match status" value="1"/>
</dbReference>
<dbReference type="Gene3D" id="1.10.340.30">
    <property type="entry name" value="Hypothetical protein, domain 2"/>
    <property type="match status" value="1"/>
</dbReference>